<reference evidence="2" key="1">
    <citation type="journal article" date="2015" name="Nature">
        <title>Complex archaea that bridge the gap between prokaryotes and eukaryotes.</title>
        <authorList>
            <person name="Spang A."/>
            <person name="Saw J.H."/>
            <person name="Jorgensen S.L."/>
            <person name="Zaremba-Niedzwiedzka K."/>
            <person name="Martijn J."/>
            <person name="Lind A.E."/>
            <person name="van Eijk R."/>
            <person name="Schleper C."/>
            <person name="Guy L."/>
            <person name="Ettema T.J."/>
        </authorList>
    </citation>
    <scope>NUCLEOTIDE SEQUENCE</scope>
</reference>
<gene>
    <name evidence="2" type="ORF">LCGC14_2152060</name>
</gene>
<dbReference type="EMBL" id="LAZR01027438">
    <property type="protein sequence ID" value="KKL65732.1"/>
    <property type="molecule type" value="Genomic_DNA"/>
</dbReference>
<evidence type="ECO:0000313" key="2">
    <source>
        <dbReference type="EMBL" id="KKL65732.1"/>
    </source>
</evidence>
<comment type="caution">
    <text evidence="2">The sequence shown here is derived from an EMBL/GenBank/DDBJ whole genome shotgun (WGS) entry which is preliminary data.</text>
</comment>
<keyword evidence="1" id="KW-0812">Transmembrane</keyword>
<keyword evidence="1" id="KW-1133">Transmembrane helix</keyword>
<dbReference type="AlphaFoldDB" id="A0A0F9GRK6"/>
<proteinExistence type="predicted"/>
<organism evidence="2">
    <name type="scientific">marine sediment metagenome</name>
    <dbReference type="NCBI Taxonomy" id="412755"/>
    <lineage>
        <taxon>unclassified sequences</taxon>
        <taxon>metagenomes</taxon>
        <taxon>ecological metagenomes</taxon>
    </lineage>
</organism>
<name>A0A0F9GRK6_9ZZZZ</name>
<evidence type="ECO:0000256" key="1">
    <source>
        <dbReference type="SAM" id="Phobius"/>
    </source>
</evidence>
<keyword evidence="1" id="KW-0472">Membrane</keyword>
<protein>
    <submittedName>
        <fullName evidence="2">Uncharacterized protein</fullName>
    </submittedName>
</protein>
<feature type="transmembrane region" description="Helical" evidence="1">
    <location>
        <begin position="41"/>
        <end position="61"/>
    </location>
</feature>
<sequence length="129" mass="15711">MFETENKLIEIDDDAMSIFLLEYSDSVLKLLILRICEFFKSYYFITFSYLFIEYYLLCLLLGENYTERRFQDALRSLIEMGILFDEKNFIGDREFTTMYNPEELQEYILELEREKKQILEKVRKLLGED</sequence>
<accession>A0A0F9GRK6</accession>